<dbReference type="SUPFAM" id="SSF53649">
    <property type="entry name" value="Alkaline phosphatase-like"/>
    <property type="match status" value="1"/>
</dbReference>
<dbReference type="Pfam" id="PF00884">
    <property type="entry name" value="Sulfatase"/>
    <property type="match status" value="1"/>
</dbReference>
<keyword evidence="1" id="KW-0472">Membrane</keyword>
<proteinExistence type="predicted"/>
<organism evidence="3 4">
    <name type="scientific">Seohaeicola saemankumensis</name>
    <dbReference type="NCBI Taxonomy" id="481181"/>
    <lineage>
        <taxon>Bacteria</taxon>
        <taxon>Pseudomonadati</taxon>
        <taxon>Pseudomonadota</taxon>
        <taxon>Alphaproteobacteria</taxon>
        <taxon>Rhodobacterales</taxon>
        <taxon>Roseobacteraceae</taxon>
        <taxon>Seohaeicola</taxon>
    </lineage>
</organism>
<dbReference type="InterPro" id="IPR000917">
    <property type="entry name" value="Sulfatase_N"/>
</dbReference>
<feature type="transmembrane region" description="Helical" evidence="1">
    <location>
        <begin position="66"/>
        <end position="88"/>
    </location>
</feature>
<name>A0ABW3TDT1_9RHOB</name>
<reference evidence="4" key="1">
    <citation type="journal article" date="2019" name="Int. J. Syst. Evol. Microbiol.">
        <title>The Global Catalogue of Microorganisms (GCM) 10K type strain sequencing project: providing services to taxonomists for standard genome sequencing and annotation.</title>
        <authorList>
            <consortium name="The Broad Institute Genomics Platform"/>
            <consortium name="The Broad Institute Genome Sequencing Center for Infectious Disease"/>
            <person name="Wu L."/>
            <person name="Ma J."/>
        </authorList>
    </citation>
    <scope>NUCLEOTIDE SEQUENCE [LARGE SCALE GENOMIC DNA]</scope>
    <source>
        <strain evidence="4">CCUG 55328</strain>
    </source>
</reference>
<gene>
    <name evidence="3" type="ORF">ACFQ3C_11745</name>
</gene>
<dbReference type="RefSeq" id="WP_380791927.1">
    <property type="nucleotide sequence ID" value="NZ_JBHTKR010000004.1"/>
</dbReference>
<feature type="transmembrane region" description="Helical" evidence="1">
    <location>
        <begin position="34"/>
        <end position="54"/>
    </location>
</feature>
<evidence type="ECO:0000256" key="1">
    <source>
        <dbReference type="SAM" id="Phobius"/>
    </source>
</evidence>
<protein>
    <submittedName>
        <fullName evidence="3">Sulfatase-like hydrolase/transferase</fullName>
    </submittedName>
</protein>
<feature type="transmembrane region" description="Helical" evidence="1">
    <location>
        <begin position="151"/>
        <end position="174"/>
    </location>
</feature>
<keyword evidence="4" id="KW-1185">Reference proteome</keyword>
<evidence type="ECO:0000313" key="4">
    <source>
        <dbReference type="Proteomes" id="UP001597151"/>
    </source>
</evidence>
<feature type="transmembrane region" description="Helical" evidence="1">
    <location>
        <begin position="108"/>
        <end position="139"/>
    </location>
</feature>
<keyword evidence="1" id="KW-0812">Transmembrane</keyword>
<accession>A0ABW3TDT1</accession>
<dbReference type="InterPro" id="IPR017850">
    <property type="entry name" value="Alkaline_phosphatase_core_sf"/>
</dbReference>
<dbReference type="EMBL" id="JBHTKR010000004">
    <property type="protein sequence ID" value="MFD1195344.1"/>
    <property type="molecule type" value="Genomic_DNA"/>
</dbReference>
<evidence type="ECO:0000259" key="2">
    <source>
        <dbReference type="Pfam" id="PF00884"/>
    </source>
</evidence>
<sequence>MTRTPWRRYGALAVSAAFLHLVLIQPNHPAAMTWAALGAFALEWPLLLLALPVIGDRRAGRVVRAVLTLTLTVIVVLKAADFGMFTAFTRGFNPVGDMPLIAAAFRLTWGSIGLLPAIAAVIGLIALVVAFATCLWWAMGVWARLPLPRPVQLVAGTAAIASLGLAVADVGSIMARWPVPFNAPGTAFTARVGLERAFLVRDTLSDLRAFNDLARADPFAMRGGLLDRIDRDVLVVFVESYGRTSMDTPFYATEHRPLLESATRDLQDAGLAVQSAYLTSPTRGGQSWLAHATFANGMRVDGQARYQAALASGRETLFHIAARSGFHTAAVMPAITLDWPEAAFMGFETVLPAADLGYRGQPFNWVTMPDQFTLAALDRLLRDTHSDRRLFAQVALISSHAPWVPIPRLVPWDELGDGTIFDDMALSGDRPEVVWRDHDRVRDQYRQSITYALETVFAYAMRHADNPPLMIVLGDHQAAGFIALDERPDVPVHVIGPPDLLTQLADWGWTPGLIPADDAPVLPMEAMRDLLLNSFSTQPGTGASLPPAANGG</sequence>
<dbReference type="Gene3D" id="3.40.720.10">
    <property type="entry name" value="Alkaline Phosphatase, subunit A"/>
    <property type="match status" value="1"/>
</dbReference>
<dbReference type="Proteomes" id="UP001597151">
    <property type="component" value="Unassembled WGS sequence"/>
</dbReference>
<feature type="domain" description="Sulfatase N-terminal" evidence="2">
    <location>
        <begin position="232"/>
        <end position="477"/>
    </location>
</feature>
<evidence type="ECO:0000313" key="3">
    <source>
        <dbReference type="EMBL" id="MFD1195344.1"/>
    </source>
</evidence>
<keyword evidence="1" id="KW-1133">Transmembrane helix</keyword>
<comment type="caution">
    <text evidence="3">The sequence shown here is derived from an EMBL/GenBank/DDBJ whole genome shotgun (WGS) entry which is preliminary data.</text>
</comment>